<evidence type="ECO:0000313" key="8">
    <source>
        <dbReference type="EMBL" id="CZT25817.1"/>
    </source>
</evidence>
<dbReference type="GeneID" id="35606503"/>
<feature type="compositionally biased region" description="Polar residues" evidence="5">
    <location>
        <begin position="1"/>
        <end position="13"/>
    </location>
</feature>
<feature type="domain" description="Amino acid permease/ SLC12A" evidence="7">
    <location>
        <begin position="59"/>
        <end position="525"/>
    </location>
</feature>
<feature type="transmembrane region" description="Helical" evidence="6">
    <location>
        <begin position="472"/>
        <end position="495"/>
    </location>
</feature>
<reference evidence="8 9" key="1">
    <citation type="submission" date="2016-03" db="EMBL/GenBank/DDBJ databases">
        <authorList>
            <person name="Ploux O."/>
        </authorList>
    </citation>
    <scope>NUCLEOTIDE SEQUENCE [LARGE SCALE GENOMIC DNA]</scope>
    <source>
        <strain evidence="8 9">URUG2</strain>
    </source>
</reference>
<dbReference type="AlphaFoldDB" id="A0A2D3VJR1"/>
<evidence type="ECO:0000313" key="9">
    <source>
        <dbReference type="Proteomes" id="UP000225277"/>
    </source>
</evidence>
<feature type="transmembrane region" description="Helical" evidence="6">
    <location>
        <begin position="195"/>
        <end position="218"/>
    </location>
</feature>
<dbReference type="OrthoDB" id="10062876at2759"/>
<feature type="transmembrane region" description="Helical" evidence="6">
    <location>
        <begin position="289"/>
        <end position="310"/>
    </location>
</feature>
<evidence type="ECO:0000256" key="6">
    <source>
        <dbReference type="SAM" id="Phobius"/>
    </source>
</evidence>
<feature type="transmembrane region" description="Helical" evidence="6">
    <location>
        <begin position="501"/>
        <end position="520"/>
    </location>
</feature>
<evidence type="ECO:0000256" key="4">
    <source>
        <dbReference type="ARBA" id="ARBA00023136"/>
    </source>
</evidence>
<feature type="transmembrane region" description="Helical" evidence="6">
    <location>
        <begin position="169"/>
        <end position="189"/>
    </location>
</feature>
<keyword evidence="9" id="KW-1185">Reference proteome</keyword>
<dbReference type="EMBL" id="FJUY01000032">
    <property type="protein sequence ID" value="CZT25817.1"/>
    <property type="molecule type" value="Genomic_DNA"/>
</dbReference>
<feature type="transmembrane region" description="Helical" evidence="6">
    <location>
        <begin position="349"/>
        <end position="374"/>
    </location>
</feature>
<dbReference type="GO" id="GO:0016020">
    <property type="term" value="C:membrane"/>
    <property type="evidence" value="ECO:0007669"/>
    <property type="project" value="UniProtKB-SubCell"/>
</dbReference>
<feature type="transmembrane region" description="Helical" evidence="6">
    <location>
        <begin position="394"/>
        <end position="414"/>
    </location>
</feature>
<dbReference type="InterPro" id="IPR004841">
    <property type="entry name" value="AA-permease/SLC12A_dom"/>
</dbReference>
<dbReference type="PANTHER" id="PTHR43341">
    <property type="entry name" value="AMINO ACID PERMEASE"/>
    <property type="match status" value="1"/>
</dbReference>
<dbReference type="STRING" id="112498.A0A2D3VJR1"/>
<dbReference type="RefSeq" id="XP_023632475.1">
    <property type="nucleotide sequence ID" value="XM_023776707.1"/>
</dbReference>
<evidence type="ECO:0000259" key="7">
    <source>
        <dbReference type="Pfam" id="PF00324"/>
    </source>
</evidence>
<keyword evidence="2 6" id="KW-0812">Transmembrane</keyword>
<dbReference type="Pfam" id="PF00324">
    <property type="entry name" value="AA_permease"/>
    <property type="match status" value="1"/>
</dbReference>
<evidence type="ECO:0000256" key="3">
    <source>
        <dbReference type="ARBA" id="ARBA00022989"/>
    </source>
</evidence>
<evidence type="ECO:0000256" key="5">
    <source>
        <dbReference type="SAM" id="MobiDB-lite"/>
    </source>
</evidence>
<sequence>MASRAAQTKASSQDSKDLGWISHSPNRNEKHVADVEVGAFDHASLPNPQLHRRLRSKEVQLFAIGGAIGTGLFVQMGSALPKGGPAGLFLGFVIWGAVMLCVNECFAEMVCYAPIPSPFIRLAGVWVDEALAFAMSWNFFLNMALLIPYEIVAFNILLGFWTDAVPVEAVIVVIMVVYALLNTISVRYFGVAEFYLSIFKVFLIFMCLSFTVVTMLGGNPLNDRYGFRYWKEPGAFVEHLVPGSTGKFLGVLSCIVQATFSITGPEYISMVAGETEAPRTVLPKAYRSFVFRMLGFFLASALALGIVIPYNDPTLLAVLSGKVGGSGTGAASPYVIAMDRLKISGLPHVVNALIMTSVLSCGNGIFFSASRTLYGMSLNGTAPRLFSKTMKSGVPIYAVLACLGFCCLAFLQVKSSSAQVLIWLVYLITACQLLNYFSVALTYRQFHAALRLQGVDRRTLPYRGKLQPYTSYVAMFGCGVMLLLLGYTLFIAGGWDTTTFFLDYTFLAAFPIAFGVWKLLRKTKFVRPGLVDLTVEGLVPEIDEHERSAGHEPRKE</sequence>
<accession>A0A2D3VJR1</accession>
<dbReference type="PIRSF" id="PIRSF006060">
    <property type="entry name" value="AA_transporter"/>
    <property type="match status" value="1"/>
</dbReference>
<dbReference type="PANTHER" id="PTHR43341:SF6">
    <property type="entry name" value="AMINO ACID TRANSPORTER (EUROFUNG)"/>
    <property type="match status" value="1"/>
</dbReference>
<proteinExistence type="predicted"/>
<keyword evidence="3 6" id="KW-1133">Transmembrane helix</keyword>
<dbReference type="Proteomes" id="UP000225277">
    <property type="component" value="Unassembled WGS sequence"/>
</dbReference>
<feature type="transmembrane region" description="Helical" evidence="6">
    <location>
        <begin position="61"/>
        <end position="80"/>
    </location>
</feature>
<dbReference type="InterPro" id="IPR050524">
    <property type="entry name" value="APC_YAT"/>
</dbReference>
<evidence type="ECO:0000256" key="2">
    <source>
        <dbReference type="ARBA" id="ARBA00022692"/>
    </source>
</evidence>
<feature type="transmembrane region" description="Helical" evidence="6">
    <location>
        <begin position="86"/>
        <end position="107"/>
    </location>
</feature>
<dbReference type="GO" id="GO:0015171">
    <property type="term" value="F:amino acid transmembrane transporter activity"/>
    <property type="evidence" value="ECO:0007669"/>
    <property type="project" value="TreeGrafter"/>
</dbReference>
<feature type="region of interest" description="Disordered" evidence="5">
    <location>
        <begin position="1"/>
        <end position="25"/>
    </location>
</feature>
<gene>
    <name evidence="8" type="ORF">RCC_11486</name>
</gene>
<name>A0A2D3VJR1_9PEZI</name>
<organism evidence="8 9">
    <name type="scientific">Ramularia collo-cygni</name>
    <dbReference type="NCBI Taxonomy" id="112498"/>
    <lineage>
        <taxon>Eukaryota</taxon>
        <taxon>Fungi</taxon>
        <taxon>Dikarya</taxon>
        <taxon>Ascomycota</taxon>
        <taxon>Pezizomycotina</taxon>
        <taxon>Dothideomycetes</taxon>
        <taxon>Dothideomycetidae</taxon>
        <taxon>Mycosphaerellales</taxon>
        <taxon>Mycosphaerellaceae</taxon>
        <taxon>Ramularia</taxon>
    </lineage>
</organism>
<keyword evidence="4 6" id="KW-0472">Membrane</keyword>
<feature type="transmembrane region" description="Helical" evidence="6">
    <location>
        <begin position="420"/>
        <end position="443"/>
    </location>
</feature>
<feature type="transmembrane region" description="Helical" evidence="6">
    <location>
        <begin position="143"/>
        <end position="162"/>
    </location>
</feature>
<protein>
    <submittedName>
        <fullName evidence="8">Related to amino acid transporters</fullName>
    </submittedName>
</protein>
<comment type="subcellular location">
    <subcellularLocation>
        <location evidence="1">Membrane</location>
        <topology evidence="1">Multi-pass membrane protein</topology>
    </subcellularLocation>
</comment>
<evidence type="ECO:0000256" key="1">
    <source>
        <dbReference type="ARBA" id="ARBA00004141"/>
    </source>
</evidence>
<dbReference type="Gene3D" id="1.20.1740.10">
    <property type="entry name" value="Amino acid/polyamine transporter I"/>
    <property type="match status" value="1"/>
</dbReference>